<keyword evidence="2" id="KW-0614">Plasmid</keyword>
<keyword evidence="1" id="KW-0732">Signal</keyword>
<evidence type="ECO:0000313" key="2">
    <source>
        <dbReference type="EMBL" id="WLS01202.1"/>
    </source>
</evidence>
<sequence length="102" mass="10947">MKLIIVFLMSLVVGASTAASVAARGHALSDPLQSSVSLLAIDTDDSELDHPASLETCHEACSWLVAWFWPVAAPVRRIRPNQAFDTQSSVPARLILPPPRSA</sequence>
<name>A0AA50CVQ4_9HYPH</name>
<dbReference type="AlphaFoldDB" id="A0AA50CVQ4"/>
<feature type="signal peptide" evidence="1">
    <location>
        <begin position="1"/>
        <end position="18"/>
    </location>
</feature>
<reference evidence="2 3" key="1">
    <citation type="submission" date="2023-08" db="EMBL/GenBank/DDBJ databases">
        <title>Pathogen: clinical or host-associated sample.</title>
        <authorList>
            <person name="Hergert J."/>
            <person name="Casey R."/>
            <person name="Wagner J."/>
            <person name="Young E.L."/>
            <person name="Oakeson K.F."/>
        </authorList>
    </citation>
    <scope>NUCLEOTIDE SEQUENCE [LARGE SCALE GENOMIC DNA]</scope>
    <source>
        <strain evidence="2 3">1760953</strain>
        <plasmid evidence="2 3">unnamed5</plasmid>
    </source>
</reference>
<evidence type="ECO:0000256" key="1">
    <source>
        <dbReference type="SAM" id="SignalP"/>
    </source>
</evidence>
<protein>
    <submittedName>
        <fullName evidence="2">Uncharacterized protein</fullName>
    </submittedName>
</protein>
<dbReference type="EMBL" id="CP132307">
    <property type="protein sequence ID" value="WLS01202.1"/>
    <property type="molecule type" value="Genomic_DNA"/>
</dbReference>
<geneLocation type="plasmid" evidence="2 3">
    <name>unnamed5</name>
</geneLocation>
<accession>A0AA50CVQ4</accession>
<keyword evidence="3" id="KW-1185">Reference proteome</keyword>
<gene>
    <name evidence="2" type="ORF">Q9313_27180</name>
</gene>
<proteinExistence type="predicted"/>
<evidence type="ECO:0000313" key="3">
    <source>
        <dbReference type="Proteomes" id="UP001234585"/>
    </source>
</evidence>
<dbReference type="RefSeq" id="WP_306041537.1">
    <property type="nucleotide sequence ID" value="NZ_CP132307.1"/>
</dbReference>
<dbReference type="Proteomes" id="UP001234585">
    <property type="component" value="Plasmid unnamed5"/>
</dbReference>
<organism evidence="2 3">
    <name type="scientific">Shinella sumterensis</name>
    <dbReference type="NCBI Taxonomy" id="1967501"/>
    <lineage>
        <taxon>Bacteria</taxon>
        <taxon>Pseudomonadati</taxon>
        <taxon>Pseudomonadota</taxon>
        <taxon>Alphaproteobacteria</taxon>
        <taxon>Hyphomicrobiales</taxon>
        <taxon>Rhizobiaceae</taxon>
        <taxon>Shinella</taxon>
    </lineage>
</organism>
<feature type="chain" id="PRO_5041270991" evidence="1">
    <location>
        <begin position="19"/>
        <end position="102"/>
    </location>
</feature>